<organism evidence="2 3">
    <name type="scientific">Amycolatopsis japonica</name>
    <dbReference type="NCBI Taxonomy" id="208439"/>
    <lineage>
        <taxon>Bacteria</taxon>
        <taxon>Bacillati</taxon>
        <taxon>Actinomycetota</taxon>
        <taxon>Actinomycetes</taxon>
        <taxon>Pseudonocardiales</taxon>
        <taxon>Pseudonocardiaceae</taxon>
        <taxon>Amycolatopsis</taxon>
        <taxon>Amycolatopsis japonica group</taxon>
    </lineage>
</organism>
<evidence type="ECO:0000313" key="3">
    <source>
        <dbReference type="Proteomes" id="UP000028492"/>
    </source>
</evidence>
<dbReference type="HOGENOM" id="CLU_1529464_0_0_11"/>
<feature type="region of interest" description="Disordered" evidence="1">
    <location>
        <begin position="1"/>
        <end position="22"/>
    </location>
</feature>
<keyword evidence="3" id="KW-1185">Reference proteome</keyword>
<dbReference type="KEGG" id="aja:AJAP_22040"/>
<evidence type="ECO:0000313" key="2">
    <source>
        <dbReference type="EMBL" id="AIG77266.1"/>
    </source>
</evidence>
<sequence>MFKKIRDKINDATQQGMARGEQDFQRHAEQFRQAAAAQGHDITPQLPTPQLAAQAFRSLNADPDMAAFMALPMDEQLRQQQELQAYGTELRRLYDTCEPATLVVRGLEPTGRKIAGQAQYTATLEVTRADGTTYRTVTQLITPLATIQQYAPGTRHEARVDPADPAKVAVFGPIG</sequence>
<accession>A0A075UXY3</accession>
<name>A0A075UXY3_9PSEU</name>
<dbReference type="AlphaFoldDB" id="A0A075UXY3"/>
<dbReference type="Proteomes" id="UP000028492">
    <property type="component" value="Chromosome"/>
</dbReference>
<protein>
    <submittedName>
        <fullName evidence="2">Uncharacterized protein</fullName>
    </submittedName>
</protein>
<proteinExistence type="predicted"/>
<dbReference type="EMBL" id="CP008953">
    <property type="protein sequence ID" value="AIG77266.1"/>
    <property type="molecule type" value="Genomic_DNA"/>
</dbReference>
<dbReference type="STRING" id="208439.AJAP_22040"/>
<evidence type="ECO:0000256" key="1">
    <source>
        <dbReference type="SAM" id="MobiDB-lite"/>
    </source>
</evidence>
<reference evidence="2 3" key="1">
    <citation type="journal article" date="2014" name="J. Biotechnol.">
        <title>Complete genome sequence of the actinobacterium Amycolatopsis japonica MG417-CF17(T) (=DSM 44213T) producing (S,S)-N,N'-ethylenediaminedisuccinic acid.</title>
        <authorList>
            <person name="Stegmann E."/>
            <person name="Albersmeier A."/>
            <person name="Spohn M."/>
            <person name="Gert H."/>
            <person name="Weber T."/>
            <person name="Wohlleben W."/>
            <person name="Kalinowski J."/>
            <person name="Ruckert C."/>
        </authorList>
    </citation>
    <scope>NUCLEOTIDE SEQUENCE [LARGE SCALE GENOMIC DNA]</scope>
    <source>
        <strain evidence="3">MG417-CF17 (DSM 44213)</strain>
    </source>
</reference>
<gene>
    <name evidence="2" type="ORF">AJAP_22040</name>
</gene>
<dbReference type="RefSeq" id="WP_038514728.1">
    <property type="nucleotide sequence ID" value="NZ_CP008953.1"/>
</dbReference>